<dbReference type="Gene3D" id="3.40.1450.10">
    <property type="entry name" value="BPG-independent phosphoglycerate mutase, domain B"/>
    <property type="match status" value="1"/>
</dbReference>
<dbReference type="PANTHER" id="PTHR31637:SF0">
    <property type="entry name" value="2,3-BISPHOSPHOGLYCERATE-INDEPENDENT PHOSPHOGLYCERATE MUTASE"/>
    <property type="match status" value="1"/>
</dbReference>
<dbReference type="Pfam" id="PF01676">
    <property type="entry name" value="Metalloenzyme"/>
    <property type="match status" value="1"/>
</dbReference>
<dbReference type="InterPro" id="IPR017850">
    <property type="entry name" value="Alkaline_phosphatase_core_sf"/>
</dbReference>
<comment type="subunit">
    <text evidence="9">Monomer.</text>
</comment>
<dbReference type="Pfam" id="PF06415">
    <property type="entry name" value="iPGM_N"/>
    <property type="match status" value="1"/>
</dbReference>
<keyword evidence="5 9" id="KW-0479">Metal-binding</keyword>
<dbReference type="SUPFAM" id="SSF64158">
    <property type="entry name" value="2,3-Bisphosphoglycerate-independent phosphoglycerate mutase, substrate-binding domain"/>
    <property type="match status" value="1"/>
</dbReference>
<evidence type="ECO:0000256" key="10">
    <source>
        <dbReference type="NCBIfam" id="TIGR01307"/>
    </source>
</evidence>
<feature type="binding site" evidence="9">
    <location>
        <position position="17"/>
    </location>
    <ligand>
        <name>Mn(2+)</name>
        <dbReference type="ChEBI" id="CHEBI:29035"/>
        <label>2</label>
    </ligand>
</feature>
<dbReference type="Gene3D" id="3.40.720.10">
    <property type="entry name" value="Alkaline Phosphatase, subunit A"/>
    <property type="match status" value="1"/>
</dbReference>
<feature type="binding site" evidence="9">
    <location>
        <begin position="157"/>
        <end position="158"/>
    </location>
    <ligand>
        <name>substrate</name>
    </ligand>
</feature>
<dbReference type="KEGG" id="bsto:C0V70_16405"/>
<feature type="binding site" evidence="9">
    <location>
        <position position="439"/>
    </location>
    <ligand>
        <name>Mn(2+)</name>
        <dbReference type="ChEBI" id="CHEBI:29035"/>
        <label>2</label>
    </ligand>
</feature>
<dbReference type="PANTHER" id="PTHR31637">
    <property type="entry name" value="2,3-BISPHOSPHOGLYCERATE-INDEPENDENT PHOSPHOGLYCERATE MUTASE"/>
    <property type="match status" value="1"/>
</dbReference>
<dbReference type="CDD" id="cd16010">
    <property type="entry name" value="iPGM"/>
    <property type="match status" value="1"/>
</dbReference>
<dbReference type="UniPathway" id="UPA00109">
    <property type="reaction ID" value="UER00186"/>
</dbReference>
<keyword evidence="12" id="KW-1185">Reference proteome</keyword>
<dbReference type="NCBIfam" id="TIGR01307">
    <property type="entry name" value="pgm_bpd_ind"/>
    <property type="match status" value="1"/>
</dbReference>
<dbReference type="Proteomes" id="UP000235584">
    <property type="component" value="Chromosome"/>
</dbReference>
<dbReference type="FunFam" id="3.40.1450.10:FF:000002">
    <property type="entry name" value="2,3-bisphosphoglycerate-independent phosphoglycerate mutase"/>
    <property type="match status" value="1"/>
</dbReference>
<organism evidence="11 12">
    <name type="scientific">Bacteriovorax stolpii</name>
    <name type="common">Bdellovibrio stolpii</name>
    <dbReference type="NCBI Taxonomy" id="960"/>
    <lineage>
        <taxon>Bacteria</taxon>
        <taxon>Pseudomonadati</taxon>
        <taxon>Bdellovibrionota</taxon>
        <taxon>Bacteriovoracia</taxon>
        <taxon>Bacteriovoracales</taxon>
        <taxon>Bacteriovoracaceae</taxon>
        <taxon>Bacteriovorax</taxon>
    </lineage>
</organism>
<comment type="function">
    <text evidence="2 9">Catalyzes the interconversion of 2-phosphoglycerate and 3-phosphoglycerate.</text>
</comment>
<dbReference type="SUPFAM" id="SSF53649">
    <property type="entry name" value="Alkaline phosphatase-like"/>
    <property type="match status" value="1"/>
</dbReference>
<comment type="catalytic activity">
    <reaction evidence="1 9">
        <text>(2R)-2-phosphoglycerate = (2R)-3-phosphoglycerate</text>
        <dbReference type="Rhea" id="RHEA:15901"/>
        <dbReference type="ChEBI" id="CHEBI:58272"/>
        <dbReference type="ChEBI" id="CHEBI:58289"/>
        <dbReference type="EC" id="5.4.2.12"/>
    </reaction>
</comment>
<feature type="active site" description="Phosphoserine intermediate" evidence="9">
    <location>
        <position position="67"/>
    </location>
</feature>
<dbReference type="HAMAP" id="MF_01038">
    <property type="entry name" value="GpmI"/>
    <property type="match status" value="1"/>
</dbReference>
<feature type="binding site" evidence="9">
    <location>
        <position position="397"/>
    </location>
    <ligand>
        <name>Mn(2+)</name>
        <dbReference type="ChEBI" id="CHEBI:29035"/>
        <label>1</label>
    </ligand>
</feature>
<feature type="binding site" evidence="9">
    <location>
        <position position="67"/>
    </location>
    <ligand>
        <name>Mn(2+)</name>
        <dbReference type="ChEBI" id="CHEBI:29035"/>
        <label>2</label>
    </ligand>
</feature>
<evidence type="ECO:0000256" key="8">
    <source>
        <dbReference type="ARBA" id="ARBA00023235"/>
    </source>
</evidence>
<evidence type="ECO:0000256" key="7">
    <source>
        <dbReference type="ARBA" id="ARBA00023211"/>
    </source>
</evidence>
<dbReference type="GO" id="GO:0004619">
    <property type="term" value="F:phosphoglycerate mutase activity"/>
    <property type="evidence" value="ECO:0007669"/>
    <property type="project" value="UniProtKB-UniRule"/>
</dbReference>
<feature type="binding site" evidence="9">
    <location>
        <position position="191"/>
    </location>
    <ligand>
        <name>substrate</name>
    </ligand>
</feature>
<dbReference type="RefSeq" id="WP_102244950.1">
    <property type="nucleotide sequence ID" value="NZ_CP025704.1"/>
</dbReference>
<feature type="binding site" evidence="9">
    <location>
        <position position="128"/>
    </location>
    <ligand>
        <name>substrate</name>
    </ligand>
</feature>
<evidence type="ECO:0000313" key="12">
    <source>
        <dbReference type="Proteomes" id="UP000235584"/>
    </source>
</evidence>
<dbReference type="InterPro" id="IPR036646">
    <property type="entry name" value="PGAM_B_sf"/>
</dbReference>
<gene>
    <name evidence="9" type="primary">gpmI</name>
    <name evidence="11" type="ORF">C0V70_16405</name>
</gene>
<keyword evidence="7 9" id="KW-0464">Manganese</keyword>
<comment type="similarity">
    <text evidence="4 9">Belongs to the BPG-independent phosphoglycerate mutase family.</text>
</comment>
<dbReference type="OrthoDB" id="9800863at2"/>
<sequence>MKSIHGLSNRVLLCILDGFGINPKDLKNAIKHARKPNIDALMANYPMTTIEPGGTLVGLPKGVAGNSEVGHMNLGAGRSVRQDLVRINEAIENDTLKDMEEIKNIIKYAKTHSNRIHLMGLLSDGGVHSHINHLKALAKIFHEHKIEMCLHAFTDGRDTARDVGVKYVEEAMHIPGLKFASMQGRSIGMDRDRRWNKIEHCYKCFMGKDLFTSFSPLEYLQSEYAAGRYDEFVNPVMFDKSLAMTKDDAVLFFNFRPDRAIQITLALTDPKFTDFSVPVRPGYFLCMTPYVQDWVNLPILFDKEKLSGTLCEYLSSLGKRQFKIAETEKYAHVTFFFNGGDKHPFKGEDQVLISSPKDVATYDLKPEMSAYLVCDRLEEALRDHSYDFYVVNFANSDMVGHTGNFEAAIKAIEALDVVMGKLTATCAKEGVTMLVTADHGNSDQMMYENGDVHTSHTEAVVPFIVVDPKLKNETIELNEGPMALRNVAPTVLNIMGVPQAPLFEGVSVFK</sequence>
<feature type="binding site" evidence="9">
    <location>
        <begin position="256"/>
        <end position="259"/>
    </location>
    <ligand>
        <name>substrate</name>
    </ligand>
</feature>
<dbReference type="PIRSF" id="PIRSF001492">
    <property type="entry name" value="IPGAM"/>
    <property type="match status" value="1"/>
</dbReference>
<feature type="binding site" evidence="9">
    <location>
        <position position="456"/>
    </location>
    <ligand>
        <name>Mn(2+)</name>
        <dbReference type="ChEBI" id="CHEBI:29035"/>
        <label>1</label>
    </ligand>
</feature>
<keyword evidence="8 9" id="KW-0413">Isomerase</keyword>
<comment type="cofactor">
    <cofactor evidence="9">
        <name>Mn(2+)</name>
        <dbReference type="ChEBI" id="CHEBI:29035"/>
    </cofactor>
    <text evidence="9">Binds 2 manganese ions per subunit.</text>
</comment>
<dbReference type="InterPro" id="IPR011258">
    <property type="entry name" value="BPG-indep_PGM_N"/>
</dbReference>
<evidence type="ECO:0000256" key="4">
    <source>
        <dbReference type="ARBA" id="ARBA00008819"/>
    </source>
</evidence>
<feature type="binding site" evidence="9">
    <location>
        <position position="401"/>
    </location>
    <ligand>
        <name>Mn(2+)</name>
        <dbReference type="ChEBI" id="CHEBI:29035"/>
        <label>1</label>
    </ligand>
</feature>
<evidence type="ECO:0000256" key="3">
    <source>
        <dbReference type="ARBA" id="ARBA00004798"/>
    </source>
</evidence>
<comment type="pathway">
    <text evidence="3 9">Carbohydrate degradation; glycolysis; pyruvate from D-glyceraldehyde 3-phosphate: step 3/5.</text>
</comment>
<protein>
    <recommendedName>
        <fullName evidence="9 10">2,3-bisphosphoglycerate-independent phosphoglycerate mutase</fullName>
        <shortName evidence="9">BPG-independent PGAM</shortName>
        <shortName evidence="9">Phosphoglyceromutase</shortName>
        <shortName evidence="9">iPGM</shortName>
        <ecNumber evidence="9 10">5.4.2.12</ecNumber>
    </recommendedName>
</protein>
<evidence type="ECO:0000256" key="9">
    <source>
        <dbReference type="HAMAP-Rule" id="MF_01038"/>
    </source>
</evidence>
<evidence type="ECO:0000256" key="6">
    <source>
        <dbReference type="ARBA" id="ARBA00023152"/>
    </source>
</evidence>
<evidence type="ECO:0000256" key="2">
    <source>
        <dbReference type="ARBA" id="ARBA00002315"/>
    </source>
</evidence>
<dbReference type="InterPro" id="IPR006124">
    <property type="entry name" value="Metalloenzyme"/>
</dbReference>
<proteinExistence type="inferred from homology"/>
<keyword evidence="6 9" id="KW-0324">Glycolysis</keyword>
<feature type="binding site" evidence="9">
    <location>
        <position position="329"/>
    </location>
    <ligand>
        <name>substrate</name>
    </ligand>
</feature>
<accession>A0A2K9NVW0</accession>
<feature type="binding site" evidence="9">
    <location>
        <position position="438"/>
    </location>
    <ligand>
        <name>Mn(2+)</name>
        <dbReference type="ChEBI" id="CHEBI:29035"/>
        <label>2</label>
    </ligand>
</feature>
<dbReference type="GO" id="GO:0030145">
    <property type="term" value="F:manganese ion binding"/>
    <property type="evidence" value="ECO:0007669"/>
    <property type="project" value="UniProtKB-UniRule"/>
</dbReference>
<evidence type="ECO:0000256" key="1">
    <source>
        <dbReference type="ARBA" id="ARBA00000370"/>
    </source>
</evidence>
<reference evidence="11 12" key="1">
    <citation type="submission" date="2018-01" db="EMBL/GenBank/DDBJ databases">
        <title>Complete genome sequence of Bacteriovorax stolpii DSM12778.</title>
        <authorList>
            <person name="Tang B."/>
            <person name="Chang J."/>
        </authorList>
    </citation>
    <scope>NUCLEOTIDE SEQUENCE [LARGE SCALE GENOMIC DNA]</scope>
    <source>
        <strain evidence="11 12">DSM 12778</strain>
    </source>
</reference>
<dbReference type="EC" id="5.4.2.12" evidence="9 10"/>
<dbReference type="GO" id="GO:0006007">
    <property type="term" value="P:glucose catabolic process"/>
    <property type="evidence" value="ECO:0007669"/>
    <property type="project" value="InterPro"/>
</dbReference>
<evidence type="ECO:0000256" key="5">
    <source>
        <dbReference type="ARBA" id="ARBA00022723"/>
    </source>
</evidence>
<name>A0A2K9NVW0_BACTC</name>
<dbReference type="GO" id="GO:0005829">
    <property type="term" value="C:cytosol"/>
    <property type="evidence" value="ECO:0007669"/>
    <property type="project" value="TreeGrafter"/>
</dbReference>
<dbReference type="AlphaFoldDB" id="A0A2K9NVW0"/>
<feature type="binding site" evidence="9">
    <location>
        <position position="185"/>
    </location>
    <ligand>
        <name>substrate</name>
    </ligand>
</feature>
<dbReference type="EMBL" id="CP025704">
    <property type="protein sequence ID" value="AUN99659.1"/>
    <property type="molecule type" value="Genomic_DNA"/>
</dbReference>
<dbReference type="GO" id="GO:0006096">
    <property type="term" value="P:glycolytic process"/>
    <property type="evidence" value="ECO:0007669"/>
    <property type="project" value="UniProtKB-UniRule"/>
</dbReference>
<dbReference type="InterPro" id="IPR005995">
    <property type="entry name" value="Pgm_bpd_ind"/>
</dbReference>
<evidence type="ECO:0000313" key="11">
    <source>
        <dbReference type="EMBL" id="AUN99659.1"/>
    </source>
</evidence>